<dbReference type="AlphaFoldDB" id="A0AAD4NLZ6"/>
<accession>A0AAD4NLZ6</accession>
<dbReference type="SMART" id="SM00271">
    <property type="entry name" value="DnaJ"/>
    <property type="match status" value="1"/>
</dbReference>
<dbReference type="SUPFAM" id="SSF46565">
    <property type="entry name" value="Chaperone J-domain"/>
    <property type="match status" value="1"/>
</dbReference>
<evidence type="ECO:0000313" key="3">
    <source>
        <dbReference type="EMBL" id="KAI1729295.1"/>
    </source>
</evidence>
<dbReference type="GO" id="GO:0051082">
    <property type="term" value="F:unfolded protein binding"/>
    <property type="evidence" value="ECO:0007669"/>
    <property type="project" value="InterPro"/>
</dbReference>
<dbReference type="PRINTS" id="PR00625">
    <property type="entry name" value="JDOMAIN"/>
</dbReference>
<dbReference type="Gene3D" id="1.10.287.110">
    <property type="entry name" value="DnaJ domain"/>
    <property type="match status" value="1"/>
</dbReference>
<dbReference type="PANTHER" id="PTHR45168:SF3">
    <property type="entry name" value="DNAJ HEAT SHOCK PROTEIN FAMILY (HSP40) MEMBER B2"/>
    <property type="match status" value="1"/>
</dbReference>
<evidence type="ECO:0000313" key="4">
    <source>
        <dbReference type="Proteomes" id="UP001201812"/>
    </source>
</evidence>
<sequence>MSPRSADEESTTSSSSNYNLYKVLGVEKSAEDTEIKKAYRKLALKWHPDKNADDNKTKAEKKFKQIAQAYEVLSDAKRRMDYDRYGLSAVTGAGRTSDGARRRRSSNPTSTYYNTSGYFFRSPFDVFREFFGDPFREFDIDSPLFRPPFSFFDPTEDDILLNRRRGYSNNVFNYSSHSNSFDSSASSFDKDENDCAFSSVIRFTSSGEPGKSVKKTTTSTRRVDGKKIVTKTTEDNGEETVEVLEDGILKMKSKLINGAKIAA</sequence>
<organism evidence="3 4">
    <name type="scientific">Ditylenchus destructor</name>
    <dbReference type="NCBI Taxonomy" id="166010"/>
    <lineage>
        <taxon>Eukaryota</taxon>
        <taxon>Metazoa</taxon>
        <taxon>Ecdysozoa</taxon>
        <taxon>Nematoda</taxon>
        <taxon>Chromadorea</taxon>
        <taxon>Rhabditida</taxon>
        <taxon>Tylenchina</taxon>
        <taxon>Tylenchomorpha</taxon>
        <taxon>Sphaerularioidea</taxon>
        <taxon>Anguinidae</taxon>
        <taxon>Anguininae</taxon>
        <taxon>Ditylenchus</taxon>
    </lineage>
</organism>
<dbReference type="PANTHER" id="PTHR45168">
    <property type="entry name" value="DNAJ HOMOLOG SUBFAMILY B MEMBER 2"/>
    <property type="match status" value="1"/>
</dbReference>
<proteinExistence type="predicted"/>
<dbReference type="Pfam" id="PF00226">
    <property type="entry name" value="DnaJ"/>
    <property type="match status" value="1"/>
</dbReference>
<gene>
    <name evidence="3" type="ORF">DdX_01527</name>
</gene>
<feature type="domain" description="J" evidence="2">
    <location>
        <begin position="19"/>
        <end position="86"/>
    </location>
</feature>
<keyword evidence="4" id="KW-1185">Reference proteome</keyword>
<dbReference type="InterPro" id="IPR018253">
    <property type="entry name" value="DnaJ_domain_CS"/>
</dbReference>
<dbReference type="InterPro" id="IPR001623">
    <property type="entry name" value="DnaJ_domain"/>
</dbReference>
<dbReference type="InterPro" id="IPR036869">
    <property type="entry name" value="J_dom_sf"/>
</dbReference>
<dbReference type="CDD" id="cd06257">
    <property type="entry name" value="DnaJ"/>
    <property type="match status" value="1"/>
</dbReference>
<name>A0AAD4NLZ6_9BILA</name>
<dbReference type="GO" id="GO:0030544">
    <property type="term" value="F:Hsp70 protein binding"/>
    <property type="evidence" value="ECO:0007669"/>
    <property type="project" value="InterPro"/>
</dbReference>
<evidence type="ECO:0000259" key="2">
    <source>
        <dbReference type="PROSITE" id="PS50076"/>
    </source>
</evidence>
<comment type="caution">
    <text evidence="3">The sequence shown here is derived from an EMBL/GenBank/DDBJ whole genome shotgun (WGS) entry which is preliminary data.</text>
</comment>
<keyword evidence="1" id="KW-0143">Chaperone</keyword>
<dbReference type="PROSITE" id="PS50076">
    <property type="entry name" value="DNAJ_2"/>
    <property type="match status" value="1"/>
</dbReference>
<evidence type="ECO:0000256" key="1">
    <source>
        <dbReference type="ARBA" id="ARBA00023186"/>
    </source>
</evidence>
<dbReference type="EMBL" id="JAKKPZ010000001">
    <property type="protein sequence ID" value="KAI1729295.1"/>
    <property type="molecule type" value="Genomic_DNA"/>
</dbReference>
<dbReference type="PROSITE" id="PS00636">
    <property type="entry name" value="DNAJ_1"/>
    <property type="match status" value="1"/>
</dbReference>
<dbReference type="Proteomes" id="UP001201812">
    <property type="component" value="Unassembled WGS sequence"/>
</dbReference>
<dbReference type="InterPro" id="IPR043183">
    <property type="entry name" value="DNJB2/6-like"/>
</dbReference>
<protein>
    <submittedName>
        <fullName evidence="3">DnaJ domain-containing protein</fullName>
    </submittedName>
</protein>
<reference evidence="3" key="1">
    <citation type="submission" date="2022-01" db="EMBL/GenBank/DDBJ databases">
        <title>Genome Sequence Resource for Two Populations of Ditylenchus destructor, the Migratory Endoparasitic Phytonematode.</title>
        <authorList>
            <person name="Zhang H."/>
            <person name="Lin R."/>
            <person name="Xie B."/>
        </authorList>
    </citation>
    <scope>NUCLEOTIDE SEQUENCE</scope>
    <source>
        <strain evidence="3">BazhouSP</strain>
    </source>
</reference>